<evidence type="ECO:0000256" key="2">
    <source>
        <dbReference type="ARBA" id="ARBA00022679"/>
    </source>
</evidence>
<dbReference type="GO" id="GO:0005524">
    <property type="term" value="F:ATP binding"/>
    <property type="evidence" value="ECO:0007669"/>
    <property type="project" value="UniProtKB-KW"/>
</dbReference>
<dbReference type="EMBL" id="CAUI01000010">
    <property type="protein sequence ID" value="CCU78881.1"/>
    <property type="molecule type" value="Genomic_DNA"/>
</dbReference>
<dbReference type="OrthoDB" id="9778478at2"/>
<dbReference type="eggNOG" id="COG3395">
    <property type="taxonomic scope" value="Bacteria"/>
</dbReference>
<organism evidence="10 11">
    <name type="scientific">Halanaerobium saccharolyticum subsp. saccharolyticum DSM 6643</name>
    <dbReference type="NCBI Taxonomy" id="1293054"/>
    <lineage>
        <taxon>Bacteria</taxon>
        <taxon>Bacillati</taxon>
        <taxon>Bacillota</taxon>
        <taxon>Clostridia</taxon>
        <taxon>Halanaerobiales</taxon>
        <taxon>Halanaerobiaceae</taxon>
        <taxon>Halanaerobium</taxon>
    </lineage>
</organism>
<keyword evidence="4" id="KW-0418">Kinase</keyword>
<keyword evidence="3" id="KW-0547">Nucleotide-binding</keyword>
<reference evidence="11" key="1">
    <citation type="journal article" date="2013" name="Genome Announc.">
        <title>Genome Sequence of Halanaerobium saccharolyticum subsp. saccharolyticum Strain DSM 6643T, a Halophilic Hydrogen-Producing Bacterium.</title>
        <authorList>
            <person name="Kivisto A."/>
            <person name="Larjo A."/>
            <person name="Ciranna A."/>
            <person name="Santala V."/>
            <person name="Roos C."/>
            <person name="Karp M."/>
        </authorList>
    </citation>
    <scope>NUCLEOTIDE SEQUENCE [LARGE SCALE GENOMIC DNA]</scope>
    <source>
        <strain evidence="11">DSM 6643</strain>
    </source>
</reference>
<dbReference type="STRING" id="1293054.HSACCH_00959"/>
<keyword evidence="2" id="KW-0808">Transferase</keyword>
<proteinExistence type="inferred from homology"/>
<gene>
    <name evidence="10" type="ORF">HSACCH_00959</name>
</gene>
<dbReference type="InterPro" id="IPR031475">
    <property type="entry name" value="NBD_C"/>
</dbReference>
<keyword evidence="6" id="KW-0119">Carbohydrate metabolism</keyword>
<feature type="domain" description="Four-carbon acid sugar kinase nucleotide binding" evidence="9">
    <location>
        <begin position="253"/>
        <end position="420"/>
    </location>
</feature>
<sequence length="435" mass="48182">MKDKVAIIADDFTGSNDTGVHFSKDGFTTVVVFDIEKIENIDEKIDVVVVDTESRADDPKIAYEKAYKAAEKLNEKSFKYIYKKLDSTLRGNIGSEIDGVMDGGKFDLAIVAPALPDNGRKTIGGIQFVHDIPLEKTEIANDPITPIKHSYIKDIISEQCEKSVGLINLKDVLKGKNNLKEKMNEEIKNKKEIIIIDAITKEDLKTIAETINSLDLKTLLVGSAGLAETLPETFNLKTNKNKEATNDSIIAGIVGSVSDVTREQVKYANENDDNINVLDINIENVVSGKEKKEINRLKKLIDNSINEKKDIIIRSAKERKLVEKAISIGEKNNLNQKEVSKTIAKFMGMMAKELYNLDDVKGLFITGGDIAIQSASTICAQFNIIKEEVLPGIPLSVFSGKELSKKPVVTKAGAFGNEKSIIEVFKYLRKWSNNE</sequence>
<dbReference type="InterPro" id="IPR010737">
    <property type="entry name" value="4-carb_acid_sugar_kinase_N"/>
</dbReference>
<evidence type="ECO:0000256" key="3">
    <source>
        <dbReference type="ARBA" id="ARBA00022741"/>
    </source>
</evidence>
<dbReference type="Pfam" id="PF17042">
    <property type="entry name" value="NBD_C"/>
    <property type="match status" value="1"/>
</dbReference>
<dbReference type="RefSeq" id="WP_005488272.1">
    <property type="nucleotide sequence ID" value="NZ_CAUI01000010.1"/>
</dbReference>
<keyword evidence="7" id="KW-0175">Coiled coil</keyword>
<dbReference type="InterPro" id="IPR042213">
    <property type="entry name" value="NBD_C_sf"/>
</dbReference>
<evidence type="ECO:0000256" key="5">
    <source>
        <dbReference type="ARBA" id="ARBA00022840"/>
    </source>
</evidence>
<dbReference type="Gene3D" id="3.40.50.10840">
    <property type="entry name" value="Putative sugar-binding, N-terminal domain"/>
    <property type="match status" value="1"/>
</dbReference>
<evidence type="ECO:0000256" key="6">
    <source>
        <dbReference type="ARBA" id="ARBA00023277"/>
    </source>
</evidence>
<feature type="domain" description="Four-carbon acid sugar kinase N-terminal" evidence="8">
    <location>
        <begin position="6"/>
        <end position="230"/>
    </location>
</feature>
<evidence type="ECO:0000256" key="1">
    <source>
        <dbReference type="ARBA" id="ARBA00005715"/>
    </source>
</evidence>
<comment type="caution">
    <text evidence="10">The sequence shown here is derived from an EMBL/GenBank/DDBJ whole genome shotgun (WGS) entry which is preliminary data.</text>
</comment>
<dbReference type="AlphaFoldDB" id="M5E043"/>
<evidence type="ECO:0000256" key="4">
    <source>
        <dbReference type="ARBA" id="ARBA00022777"/>
    </source>
</evidence>
<dbReference type="Pfam" id="PF07005">
    <property type="entry name" value="SBD_N"/>
    <property type="match status" value="1"/>
</dbReference>
<keyword evidence="5" id="KW-0067">ATP-binding</keyword>
<dbReference type="InParanoid" id="M5E043"/>
<evidence type="ECO:0008006" key="12">
    <source>
        <dbReference type="Google" id="ProtNLM"/>
    </source>
</evidence>
<evidence type="ECO:0000259" key="9">
    <source>
        <dbReference type="Pfam" id="PF17042"/>
    </source>
</evidence>
<keyword evidence="11" id="KW-1185">Reference proteome</keyword>
<dbReference type="Proteomes" id="UP000012063">
    <property type="component" value="Unassembled WGS sequence"/>
</dbReference>
<name>M5E043_9FIRM</name>
<protein>
    <recommendedName>
        <fullName evidence="12">Four-carbon acid sugar kinase family protein</fullName>
    </recommendedName>
</protein>
<evidence type="ECO:0000259" key="8">
    <source>
        <dbReference type="Pfam" id="PF07005"/>
    </source>
</evidence>
<dbReference type="GO" id="GO:0016301">
    <property type="term" value="F:kinase activity"/>
    <property type="evidence" value="ECO:0007669"/>
    <property type="project" value="UniProtKB-KW"/>
</dbReference>
<dbReference type="InterPro" id="IPR037051">
    <property type="entry name" value="4-carb_acid_sugar_kinase_N_sf"/>
</dbReference>
<dbReference type="SUPFAM" id="SSF142764">
    <property type="entry name" value="YgbK-like"/>
    <property type="match status" value="1"/>
</dbReference>
<comment type="similarity">
    <text evidence="1">Belongs to the four-carbon acid sugar kinase family.</text>
</comment>
<evidence type="ECO:0000313" key="11">
    <source>
        <dbReference type="Proteomes" id="UP000012063"/>
    </source>
</evidence>
<accession>M5E043</accession>
<evidence type="ECO:0000256" key="7">
    <source>
        <dbReference type="SAM" id="Coils"/>
    </source>
</evidence>
<dbReference type="Gene3D" id="3.40.980.20">
    <property type="entry name" value="Four-carbon acid sugar kinase, nucleotide binding domain"/>
    <property type="match status" value="1"/>
</dbReference>
<feature type="coiled-coil region" evidence="7">
    <location>
        <begin position="166"/>
        <end position="193"/>
    </location>
</feature>
<evidence type="ECO:0000313" key="10">
    <source>
        <dbReference type="EMBL" id="CCU78881.1"/>
    </source>
</evidence>